<evidence type="ECO:0000313" key="1">
    <source>
        <dbReference type="EMBL" id="KAI5656736.1"/>
    </source>
</evidence>
<accession>A0ACC0A823</accession>
<evidence type="ECO:0000313" key="2">
    <source>
        <dbReference type="Proteomes" id="UP001060085"/>
    </source>
</evidence>
<reference evidence="2" key="1">
    <citation type="journal article" date="2023" name="Nat. Plants">
        <title>Single-cell RNA sequencing provides a high-resolution roadmap for understanding the multicellular compartmentation of specialized metabolism.</title>
        <authorList>
            <person name="Sun S."/>
            <person name="Shen X."/>
            <person name="Li Y."/>
            <person name="Li Y."/>
            <person name="Wang S."/>
            <person name="Li R."/>
            <person name="Zhang H."/>
            <person name="Shen G."/>
            <person name="Guo B."/>
            <person name="Wei J."/>
            <person name="Xu J."/>
            <person name="St-Pierre B."/>
            <person name="Chen S."/>
            <person name="Sun C."/>
        </authorList>
    </citation>
    <scope>NUCLEOTIDE SEQUENCE [LARGE SCALE GENOMIC DNA]</scope>
</reference>
<dbReference type="EMBL" id="CM044706">
    <property type="protein sequence ID" value="KAI5656736.1"/>
    <property type="molecule type" value="Genomic_DNA"/>
</dbReference>
<sequence length="258" mass="29239">MERNKQLAAPPPCPPQPQAAAEELNGAGIYVKVMTDEQIELLGKQIAAYATISEQLEELHRSLCCSQNDDQFSGGLMRIGNPYSTSLMASNSSQKLSRRQRWNPTPDQLHILERVFDKEGIKTPNPQKVKEITAELANHGQISEPNVYNWFQNRRARLKKKQMIESESNNEQSGEADHQKVVVESLSGEEFCQQNDVVKTGRVVNTPHCLQGCLKPIRDFTKMPIQGRISWEDSHNNILLNTENYKNTADIAWWPNIS</sequence>
<organism evidence="1 2">
    <name type="scientific">Catharanthus roseus</name>
    <name type="common">Madagascar periwinkle</name>
    <name type="synonym">Vinca rosea</name>
    <dbReference type="NCBI Taxonomy" id="4058"/>
    <lineage>
        <taxon>Eukaryota</taxon>
        <taxon>Viridiplantae</taxon>
        <taxon>Streptophyta</taxon>
        <taxon>Embryophyta</taxon>
        <taxon>Tracheophyta</taxon>
        <taxon>Spermatophyta</taxon>
        <taxon>Magnoliopsida</taxon>
        <taxon>eudicotyledons</taxon>
        <taxon>Gunneridae</taxon>
        <taxon>Pentapetalae</taxon>
        <taxon>asterids</taxon>
        <taxon>lamiids</taxon>
        <taxon>Gentianales</taxon>
        <taxon>Apocynaceae</taxon>
        <taxon>Rauvolfioideae</taxon>
        <taxon>Vinceae</taxon>
        <taxon>Catharanthinae</taxon>
        <taxon>Catharanthus</taxon>
    </lineage>
</organism>
<name>A0ACC0A823_CATRO</name>
<comment type="caution">
    <text evidence="1">The sequence shown here is derived from an EMBL/GenBank/DDBJ whole genome shotgun (WGS) entry which is preliminary data.</text>
</comment>
<proteinExistence type="predicted"/>
<protein>
    <submittedName>
        <fullName evidence="1">Uncharacterized protein</fullName>
    </submittedName>
</protein>
<gene>
    <name evidence="1" type="ORF">M9H77_25529</name>
</gene>
<dbReference type="Proteomes" id="UP001060085">
    <property type="component" value="Linkage Group LG06"/>
</dbReference>
<keyword evidence="2" id="KW-1185">Reference proteome</keyword>